<keyword evidence="3" id="KW-1185">Reference proteome</keyword>
<evidence type="ECO:0000256" key="1">
    <source>
        <dbReference type="SAM" id="Coils"/>
    </source>
</evidence>
<accession>A0ABQ7F105</accession>
<dbReference type="EMBL" id="QGKV02000297">
    <property type="protein sequence ID" value="KAF3608734.1"/>
    <property type="molecule type" value="Genomic_DNA"/>
</dbReference>
<evidence type="ECO:0000313" key="2">
    <source>
        <dbReference type="EMBL" id="KAF3608734.1"/>
    </source>
</evidence>
<proteinExistence type="predicted"/>
<sequence length="178" mass="20052">MCFDANEDPSSKLREFALIPNEGTIGVKNGYDGITTRKSSEIVFPKETVKRKINQVRGKARSLRSNRARAKARSLRSDRALVPLGRYVATELEPKLGRYSKAFLILAQTFATREQLQHATSSSFATASDSSRPTIKVFLIKQQRTLRPDRSDLIHSSSRCVRVQLAAQLLWWSDSTII</sequence>
<comment type="caution">
    <text evidence="2">The sequence shown here is derived from an EMBL/GenBank/DDBJ whole genome shotgun (WGS) entry which is preliminary data.</text>
</comment>
<keyword evidence="1" id="KW-0175">Coiled coil</keyword>
<organism evidence="2 3">
    <name type="scientific">Brassica cretica</name>
    <name type="common">Mustard</name>
    <dbReference type="NCBI Taxonomy" id="69181"/>
    <lineage>
        <taxon>Eukaryota</taxon>
        <taxon>Viridiplantae</taxon>
        <taxon>Streptophyta</taxon>
        <taxon>Embryophyta</taxon>
        <taxon>Tracheophyta</taxon>
        <taxon>Spermatophyta</taxon>
        <taxon>Magnoliopsida</taxon>
        <taxon>eudicotyledons</taxon>
        <taxon>Gunneridae</taxon>
        <taxon>Pentapetalae</taxon>
        <taxon>rosids</taxon>
        <taxon>malvids</taxon>
        <taxon>Brassicales</taxon>
        <taxon>Brassicaceae</taxon>
        <taxon>Brassiceae</taxon>
        <taxon>Brassica</taxon>
    </lineage>
</organism>
<dbReference type="Proteomes" id="UP000266723">
    <property type="component" value="Unassembled WGS sequence"/>
</dbReference>
<reference evidence="2 3" key="1">
    <citation type="journal article" date="2020" name="BMC Genomics">
        <title>Intraspecific diversification of the crop wild relative Brassica cretica Lam. using demographic model selection.</title>
        <authorList>
            <person name="Kioukis A."/>
            <person name="Michalopoulou V.A."/>
            <person name="Briers L."/>
            <person name="Pirintsos S."/>
            <person name="Studholme D.J."/>
            <person name="Pavlidis P."/>
            <person name="Sarris P.F."/>
        </authorList>
    </citation>
    <scope>NUCLEOTIDE SEQUENCE [LARGE SCALE GENOMIC DNA]</scope>
    <source>
        <strain evidence="3">cv. PFS-1207/04</strain>
    </source>
</reference>
<evidence type="ECO:0000313" key="3">
    <source>
        <dbReference type="Proteomes" id="UP000266723"/>
    </source>
</evidence>
<name>A0ABQ7F105_BRACR</name>
<gene>
    <name evidence="2" type="ORF">DY000_02045969</name>
</gene>
<protein>
    <submittedName>
        <fullName evidence="2">Uncharacterized protein</fullName>
    </submittedName>
</protein>
<feature type="coiled-coil region" evidence="1">
    <location>
        <begin position="46"/>
        <end position="73"/>
    </location>
</feature>